<name>A0A922IK58_SCHHA</name>
<gene>
    <name evidence="2" type="primary">NETO2_1</name>
    <name evidence="2" type="ORF">MS3_00008453</name>
</gene>
<dbReference type="EMBL" id="AMPZ03000006">
    <property type="protein sequence ID" value="KAH9581262.1"/>
    <property type="molecule type" value="Genomic_DNA"/>
</dbReference>
<feature type="region of interest" description="Disordered" evidence="1">
    <location>
        <begin position="90"/>
        <end position="145"/>
    </location>
</feature>
<reference evidence="2" key="1">
    <citation type="journal article" date="2012" name="Nat. Genet.">
        <title>Whole-genome sequence of Schistosoma haematobium.</title>
        <authorList>
            <person name="Young N.D."/>
            <person name="Jex A.R."/>
            <person name="Li B."/>
            <person name="Liu S."/>
            <person name="Yang L."/>
            <person name="Xiong Z."/>
            <person name="Li Y."/>
            <person name="Cantacessi C."/>
            <person name="Hall R.S."/>
            <person name="Xu X."/>
            <person name="Chen F."/>
            <person name="Wu X."/>
            <person name="Zerlotini A."/>
            <person name="Oliveira G."/>
            <person name="Hofmann A."/>
            <person name="Zhang G."/>
            <person name="Fang X."/>
            <person name="Kang Y."/>
            <person name="Campbell B.E."/>
            <person name="Loukas A."/>
            <person name="Ranganathan S."/>
            <person name="Rollinson D."/>
            <person name="Rinaldi G."/>
            <person name="Brindley P.J."/>
            <person name="Yang H."/>
            <person name="Wang J."/>
            <person name="Wang J."/>
            <person name="Gasser R.B."/>
        </authorList>
    </citation>
    <scope>NUCLEOTIDE SEQUENCE</scope>
</reference>
<dbReference type="RefSeq" id="XP_051065407.1">
    <property type="nucleotide sequence ID" value="XM_051216792.1"/>
</dbReference>
<reference evidence="2" key="2">
    <citation type="journal article" date="2019" name="Gigascience">
        <title>High-quality Schistosoma haematobium genome achieved by single-molecule and long-range sequencing.</title>
        <authorList>
            <person name="Stroehlein A.J."/>
            <person name="Korhonen P.K."/>
            <person name="Chong T.M."/>
            <person name="Lim Y.L."/>
            <person name="Chan K.G."/>
            <person name="Webster B."/>
            <person name="Rollinson D."/>
            <person name="Brindley P.J."/>
            <person name="Gasser R.B."/>
            <person name="Young N.D."/>
        </authorList>
    </citation>
    <scope>NUCLEOTIDE SEQUENCE</scope>
</reference>
<accession>A0A922IK58</accession>
<feature type="compositionally biased region" description="Polar residues" evidence="1">
    <location>
        <begin position="102"/>
        <end position="120"/>
    </location>
</feature>
<evidence type="ECO:0000256" key="1">
    <source>
        <dbReference type="SAM" id="MobiDB-lite"/>
    </source>
</evidence>
<feature type="compositionally biased region" description="Basic and acidic residues" evidence="1">
    <location>
        <begin position="122"/>
        <end position="144"/>
    </location>
</feature>
<evidence type="ECO:0000313" key="2">
    <source>
        <dbReference type="EMBL" id="KAH9581262.1"/>
    </source>
</evidence>
<feature type="region of interest" description="Disordered" evidence="1">
    <location>
        <begin position="285"/>
        <end position="315"/>
    </location>
</feature>
<dbReference type="GeneID" id="24591728"/>
<protein>
    <submittedName>
        <fullName evidence="2">Neuropilin and tolloid-like protein 2</fullName>
    </submittedName>
</protein>
<reference evidence="2" key="3">
    <citation type="submission" date="2021-06" db="EMBL/GenBank/DDBJ databases">
        <title>Chromosome-level genome assembly for S. haematobium.</title>
        <authorList>
            <person name="Stroehlein A.J."/>
        </authorList>
    </citation>
    <scope>NUCLEOTIDE SEQUENCE</scope>
</reference>
<sequence length="339" mass="38638">MENENYPHHYKLSKKDIKHVLPSLTNMTMMKPTITTVSVTPVTSTTNNIMSSVQRYHTKLYHPQVAPPPTALPSSSSSNWIIMPNQKQWNNQKQNSHDGDESSSCCISQNDNESETTSGGNDLRHQNSEFKSRTLPRGIDRSMDPMKTIKKPAKRMKYYESNSANIDQDSISQELLHNNDDAKKSSSPITHNLIKSTTNINNNICKPIFENLHLFESSSEIFQCNCKLSSNSKYQFPSSYSVIDETLSDVKIRDDNTSGRIVRKNASWNDMSYRNEYLCYHDDDEVEESDEDDELDEQTNGNTEQSSEVDNSSIERVEEIKLHVNIAQTDSKMLCSTMD</sequence>
<keyword evidence="3" id="KW-1185">Reference proteome</keyword>
<reference evidence="2" key="4">
    <citation type="journal article" date="2022" name="PLoS Pathog.">
        <title>Chromosome-level genome of Schistosoma haematobium underpins genome-wide explorations of molecular variation.</title>
        <authorList>
            <person name="Stroehlein A.J."/>
            <person name="Korhonen P.K."/>
            <person name="Lee V.V."/>
            <person name="Ralph S.A."/>
            <person name="Mentink-Kane M."/>
            <person name="You H."/>
            <person name="McManus D.P."/>
            <person name="Tchuente L.T."/>
            <person name="Stothard J.R."/>
            <person name="Kaur P."/>
            <person name="Dudchenko O."/>
            <person name="Aiden E.L."/>
            <person name="Yang B."/>
            <person name="Yang H."/>
            <person name="Emery A.M."/>
            <person name="Webster B.L."/>
            <person name="Brindley P.J."/>
            <person name="Rollinson D."/>
            <person name="Chang B.C.H."/>
            <person name="Gasser R.B."/>
            <person name="Young N.D."/>
        </authorList>
    </citation>
    <scope>NUCLEOTIDE SEQUENCE</scope>
</reference>
<dbReference type="Proteomes" id="UP000471633">
    <property type="component" value="Unassembled WGS sequence"/>
</dbReference>
<organism evidence="2 3">
    <name type="scientific">Schistosoma haematobium</name>
    <name type="common">Blood fluke</name>
    <dbReference type="NCBI Taxonomy" id="6185"/>
    <lineage>
        <taxon>Eukaryota</taxon>
        <taxon>Metazoa</taxon>
        <taxon>Spiralia</taxon>
        <taxon>Lophotrochozoa</taxon>
        <taxon>Platyhelminthes</taxon>
        <taxon>Trematoda</taxon>
        <taxon>Digenea</taxon>
        <taxon>Strigeidida</taxon>
        <taxon>Schistosomatoidea</taxon>
        <taxon>Schistosomatidae</taxon>
        <taxon>Schistosoma</taxon>
    </lineage>
</organism>
<feature type="compositionally biased region" description="Acidic residues" evidence="1">
    <location>
        <begin position="285"/>
        <end position="297"/>
    </location>
</feature>
<dbReference type="KEGG" id="shx:MS3_00008453"/>
<proteinExistence type="predicted"/>
<comment type="caution">
    <text evidence="2">The sequence shown here is derived from an EMBL/GenBank/DDBJ whole genome shotgun (WGS) entry which is preliminary data.</text>
</comment>
<feature type="compositionally biased region" description="Polar residues" evidence="1">
    <location>
        <begin position="298"/>
        <end position="312"/>
    </location>
</feature>
<dbReference type="AlphaFoldDB" id="A0A922IK58"/>
<dbReference type="CTD" id="24591728"/>
<evidence type="ECO:0000313" key="3">
    <source>
        <dbReference type="Proteomes" id="UP000471633"/>
    </source>
</evidence>